<reference evidence="1" key="1">
    <citation type="submission" date="2019-08" db="EMBL/GenBank/DDBJ databases">
        <authorList>
            <person name="Kucharzyk K."/>
            <person name="Murdoch R.W."/>
            <person name="Higgins S."/>
            <person name="Loffler F."/>
        </authorList>
    </citation>
    <scope>NUCLEOTIDE SEQUENCE</scope>
</reference>
<gene>
    <name evidence="1" type="ORF">SDC9_192355</name>
</gene>
<name>A0A645I0L0_9ZZZZ</name>
<evidence type="ECO:0000313" key="1">
    <source>
        <dbReference type="EMBL" id="MPN44788.1"/>
    </source>
</evidence>
<comment type="caution">
    <text evidence="1">The sequence shown here is derived from an EMBL/GenBank/DDBJ whole genome shotgun (WGS) entry which is preliminary data.</text>
</comment>
<dbReference type="EMBL" id="VSSQ01104193">
    <property type="protein sequence ID" value="MPN44788.1"/>
    <property type="molecule type" value="Genomic_DNA"/>
</dbReference>
<organism evidence="1">
    <name type="scientific">bioreactor metagenome</name>
    <dbReference type="NCBI Taxonomy" id="1076179"/>
    <lineage>
        <taxon>unclassified sequences</taxon>
        <taxon>metagenomes</taxon>
        <taxon>ecological metagenomes</taxon>
    </lineage>
</organism>
<accession>A0A645I0L0</accession>
<proteinExistence type="predicted"/>
<sequence length="81" mass="8950">MRHCQPEVFCGVVFQRMGFVNNYRGVGREQCGGKVFFLPHFEVGKEQRVVGHDQIGLFPALAGLEVETAAEKLATRSQAVA</sequence>
<protein>
    <submittedName>
        <fullName evidence="1">Uncharacterized protein</fullName>
    </submittedName>
</protein>
<dbReference type="AlphaFoldDB" id="A0A645I0L0"/>